<accession>B9TN64</accession>
<keyword evidence="3" id="KW-1185">Reference proteome</keyword>
<dbReference type="AlphaFoldDB" id="B9TN64"/>
<dbReference type="Proteomes" id="UP000008311">
    <property type="component" value="Unassembled WGS sequence"/>
</dbReference>
<proteinExistence type="predicted"/>
<protein>
    <submittedName>
        <fullName evidence="2">Uncharacterized protein</fullName>
    </submittedName>
</protein>
<sequence>HAADQRAQSVPVVTVPLAVNASTDRDLTTITQEITGVTVDLARVDSRRCVGECRGLRARRAVLAAQLTALDVEANEAKRRETEQDRLRAQASRAEESRESHRADPVTSVVARWIGTTEARLNLLLDFACLVALEGAACFAWYLAGVAVVATGRAAVASDDSATEGREQMVARVSDLKPEGREESTTGRVTGTASHESVVIEVDESATVSEDERLVAQIHEAVVAGHLNRNLLSIRQFLRCGQSKAIRLNRFYVDRFGSADLCHT</sequence>
<gene>
    <name evidence="2" type="ORF">RCOM_2019070</name>
</gene>
<reference evidence="3" key="1">
    <citation type="journal article" date="2010" name="Nat. Biotechnol.">
        <title>Draft genome sequence of the oilseed species Ricinus communis.</title>
        <authorList>
            <person name="Chan A.P."/>
            <person name="Crabtree J."/>
            <person name="Zhao Q."/>
            <person name="Lorenzi H."/>
            <person name="Orvis J."/>
            <person name="Puiu D."/>
            <person name="Melake-Berhan A."/>
            <person name="Jones K.M."/>
            <person name="Redman J."/>
            <person name="Chen G."/>
            <person name="Cahoon E.B."/>
            <person name="Gedil M."/>
            <person name="Stanke M."/>
            <person name="Haas B.J."/>
            <person name="Wortman J.R."/>
            <person name="Fraser-Liggett C.M."/>
            <person name="Ravel J."/>
            <person name="Rabinowicz P.D."/>
        </authorList>
    </citation>
    <scope>NUCLEOTIDE SEQUENCE [LARGE SCALE GENOMIC DNA]</scope>
    <source>
        <strain evidence="3">cv. Hale</strain>
    </source>
</reference>
<evidence type="ECO:0000256" key="1">
    <source>
        <dbReference type="SAM" id="MobiDB-lite"/>
    </source>
</evidence>
<organism evidence="2 3">
    <name type="scientific">Ricinus communis</name>
    <name type="common">Castor bean</name>
    <dbReference type="NCBI Taxonomy" id="3988"/>
    <lineage>
        <taxon>Eukaryota</taxon>
        <taxon>Viridiplantae</taxon>
        <taxon>Streptophyta</taxon>
        <taxon>Embryophyta</taxon>
        <taxon>Tracheophyta</taxon>
        <taxon>Spermatophyta</taxon>
        <taxon>Magnoliopsida</taxon>
        <taxon>eudicotyledons</taxon>
        <taxon>Gunneridae</taxon>
        <taxon>Pentapetalae</taxon>
        <taxon>rosids</taxon>
        <taxon>fabids</taxon>
        <taxon>Malpighiales</taxon>
        <taxon>Euphorbiaceae</taxon>
        <taxon>Acalyphoideae</taxon>
        <taxon>Acalypheae</taxon>
        <taxon>Ricinus</taxon>
    </lineage>
</organism>
<dbReference type="EMBL" id="EQ991419">
    <property type="protein sequence ID" value="EEF22700.1"/>
    <property type="molecule type" value="Genomic_DNA"/>
</dbReference>
<name>B9TN64_RICCO</name>
<evidence type="ECO:0000313" key="3">
    <source>
        <dbReference type="Proteomes" id="UP000008311"/>
    </source>
</evidence>
<dbReference type="InParanoid" id="B9TN64"/>
<feature type="non-terminal residue" evidence="2">
    <location>
        <position position="1"/>
    </location>
</feature>
<feature type="region of interest" description="Disordered" evidence="1">
    <location>
        <begin position="78"/>
        <end position="101"/>
    </location>
</feature>
<evidence type="ECO:0000313" key="2">
    <source>
        <dbReference type="EMBL" id="EEF22700.1"/>
    </source>
</evidence>